<evidence type="ECO:0000259" key="6">
    <source>
        <dbReference type="PROSITE" id="PS50983"/>
    </source>
</evidence>
<keyword evidence="5" id="KW-0732">Signal</keyword>
<dbReference type="Gene3D" id="3.40.50.1980">
    <property type="entry name" value="Nitrogenase molybdenum iron protein domain"/>
    <property type="match status" value="2"/>
</dbReference>
<dbReference type="CDD" id="cd01140">
    <property type="entry name" value="FatB"/>
    <property type="match status" value="1"/>
</dbReference>
<protein>
    <submittedName>
        <fullName evidence="7">Siderophore ABC transporter substrate-binding protein</fullName>
    </submittedName>
</protein>
<keyword evidence="4" id="KW-0408">Iron</keyword>
<dbReference type="PANTHER" id="PTHR30532:SF28">
    <property type="entry name" value="PETROBACTIN-BINDING PROTEIN YCLQ"/>
    <property type="match status" value="1"/>
</dbReference>
<dbReference type="EMBL" id="JAMXLX010000001">
    <property type="protein sequence ID" value="MCO5955208.1"/>
    <property type="molecule type" value="Genomic_DNA"/>
</dbReference>
<keyword evidence="4" id="KW-0410">Iron transport</keyword>
<evidence type="ECO:0000256" key="5">
    <source>
        <dbReference type="ARBA" id="ARBA00022729"/>
    </source>
</evidence>
<evidence type="ECO:0000313" key="7">
    <source>
        <dbReference type="EMBL" id="MCO5955208.1"/>
    </source>
</evidence>
<dbReference type="SUPFAM" id="SSF53807">
    <property type="entry name" value="Helical backbone' metal receptor"/>
    <property type="match status" value="1"/>
</dbReference>
<name>A0AAJ1F5W9_9HYPH</name>
<dbReference type="AlphaFoldDB" id="A0AAJ1F5W9"/>
<evidence type="ECO:0000313" key="8">
    <source>
        <dbReference type="Proteomes" id="UP001155380"/>
    </source>
</evidence>
<evidence type="ECO:0000256" key="3">
    <source>
        <dbReference type="ARBA" id="ARBA00022448"/>
    </source>
</evidence>
<accession>A0AAJ1F5W9</accession>
<feature type="domain" description="Fe/B12 periplasmic-binding" evidence="6">
    <location>
        <begin position="34"/>
        <end position="296"/>
    </location>
</feature>
<sequence>MVSVGGMIASSAAAADVSVETARGGVTVAANPAKVVVFDLGVLDTLTALEVPVAGVPGSNLPPSLEKYKADSYAKVGSLFEPDYEAINALKPDLIIIGGRSAAKYDDLAKIAPVIDLTTDPENFGGSVERNATTLGQIFGKEAEVKERIARLQSSTAELKTKAAGIGKGLVVLTTGGKISAYGPGSRFGEIHGRFGVAAADPDLKVATHGQVVSYEYILEKNPDWLFVIDRDAAIGQKNGQSAQQLLDNALVHNTNAWKNNHVVYLDPVKMYLTSAGLATEQGIVDEIAAAIEPKS</sequence>
<comment type="caution">
    <text evidence="7">The sequence shown here is derived from an EMBL/GenBank/DDBJ whole genome shotgun (WGS) entry which is preliminary data.</text>
</comment>
<comment type="similarity">
    <text evidence="2">Belongs to the bacterial solute-binding protein 8 family.</text>
</comment>
<organism evidence="7 8">
    <name type="scientific">Ciceribacter sichuanensis</name>
    <dbReference type="NCBI Taxonomy" id="2949647"/>
    <lineage>
        <taxon>Bacteria</taxon>
        <taxon>Pseudomonadati</taxon>
        <taxon>Pseudomonadota</taxon>
        <taxon>Alphaproteobacteria</taxon>
        <taxon>Hyphomicrobiales</taxon>
        <taxon>Rhizobiaceae</taxon>
        <taxon>Ciceribacter</taxon>
    </lineage>
</organism>
<evidence type="ECO:0000256" key="2">
    <source>
        <dbReference type="ARBA" id="ARBA00008814"/>
    </source>
</evidence>
<reference evidence="7" key="1">
    <citation type="submission" date="2022-06" db="EMBL/GenBank/DDBJ databases">
        <authorList>
            <person name="Sun Q."/>
        </authorList>
    </citation>
    <scope>NUCLEOTIDE SEQUENCE</scope>
    <source>
        <strain evidence="7">S101</strain>
    </source>
</reference>
<proteinExistence type="inferred from homology"/>
<gene>
    <name evidence="7" type="ORF">NBH21_00370</name>
</gene>
<dbReference type="GO" id="GO:1901678">
    <property type="term" value="P:iron coordination entity transport"/>
    <property type="evidence" value="ECO:0007669"/>
    <property type="project" value="UniProtKB-ARBA"/>
</dbReference>
<dbReference type="PROSITE" id="PS50983">
    <property type="entry name" value="FE_B12_PBP"/>
    <property type="match status" value="1"/>
</dbReference>
<dbReference type="Proteomes" id="UP001155380">
    <property type="component" value="Unassembled WGS sequence"/>
</dbReference>
<dbReference type="InterPro" id="IPR033870">
    <property type="entry name" value="FatB"/>
</dbReference>
<comment type="subcellular location">
    <subcellularLocation>
        <location evidence="1">Cell envelope</location>
    </subcellularLocation>
</comment>
<dbReference type="PANTHER" id="PTHR30532">
    <property type="entry name" value="IRON III DICITRATE-BINDING PERIPLASMIC PROTEIN"/>
    <property type="match status" value="1"/>
</dbReference>
<keyword evidence="4" id="KW-0406">Ion transport</keyword>
<dbReference type="GO" id="GO:0030288">
    <property type="term" value="C:outer membrane-bounded periplasmic space"/>
    <property type="evidence" value="ECO:0007669"/>
    <property type="project" value="TreeGrafter"/>
</dbReference>
<keyword evidence="3" id="KW-0813">Transport</keyword>
<dbReference type="Pfam" id="PF01497">
    <property type="entry name" value="Peripla_BP_2"/>
    <property type="match status" value="1"/>
</dbReference>
<dbReference type="InterPro" id="IPR002491">
    <property type="entry name" value="ABC_transptr_periplasmic_BD"/>
</dbReference>
<evidence type="ECO:0000256" key="1">
    <source>
        <dbReference type="ARBA" id="ARBA00004196"/>
    </source>
</evidence>
<evidence type="ECO:0000256" key="4">
    <source>
        <dbReference type="ARBA" id="ARBA00022496"/>
    </source>
</evidence>
<dbReference type="InterPro" id="IPR051313">
    <property type="entry name" value="Bact_iron-sidero_bind"/>
</dbReference>